<dbReference type="Gene3D" id="3.90.70.10">
    <property type="entry name" value="Cysteine proteinases"/>
    <property type="match status" value="1"/>
</dbReference>
<evidence type="ECO:0000256" key="3">
    <source>
        <dbReference type="SAM" id="Phobius"/>
    </source>
</evidence>
<proteinExistence type="inferred from homology"/>
<dbReference type="Gene3D" id="1.20.1270.90">
    <property type="entry name" value="AF1782-like"/>
    <property type="match status" value="1"/>
</dbReference>
<dbReference type="PROSITE" id="PS00139">
    <property type="entry name" value="THIOL_PROTEASE_CYS"/>
    <property type="match status" value="1"/>
</dbReference>
<keyword evidence="7" id="KW-1185">Reference proteome</keyword>
<dbReference type="SUPFAM" id="SSF54001">
    <property type="entry name" value="Cysteine proteinases"/>
    <property type="match status" value="1"/>
</dbReference>
<dbReference type="InterPro" id="IPR000169">
    <property type="entry name" value="Pept_cys_AS"/>
</dbReference>
<keyword evidence="3" id="KW-0812">Transmembrane</keyword>
<dbReference type="CDD" id="cd02619">
    <property type="entry name" value="Peptidase_C1"/>
    <property type="match status" value="1"/>
</dbReference>
<comment type="caution">
    <text evidence="6">The sequence shown here is derived from an EMBL/GenBank/DDBJ whole genome shotgun (WGS) entry which is preliminary data.</text>
</comment>
<feature type="signal peptide" evidence="4">
    <location>
        <begin position="1"/>
        <end position="36"/>
    </location>
</feature>
<gene>
    <name evidence="6" type="ORF">C2L80_03010</name>
</gene>
<feature type="transmembrane region" description="Helical" evidence="3">
    <location>
        <begin position="771"/>
        <end position="792"/>
    </location>
</feature>
<dbReference type="PANTHER" id="PTHR12411">
    <property type="entry name" value="CYSTEINE PROTEASE FAMILY C1-RELATED"/>
    <property type="match status" value="1"/>
</dbReference>
<evidence type="ECO:0000256" key="1">
    <source>
        <dbReference type="ARBA" id="ARBA00008455"/>
    </source>
</evidence>
<dbReference type="InterPro" id="IPR013128">
    <property type="entry name" value="Peptidase_C1A"/>
</dbReference>
<dbReference type="AlphaFoldDB" id="A0A2K2U702"/>
<evidence type="ECO:0000256" key="4">
    <source>
        <dbReference type="SAM" id="SignalP"/>
    </source>
</evidence>
<protein>
    <recommendedName>
        <fullName evidence="5">Peptidase C1A papain C-terminal domain-containing protein</fullName>
    </recommendedName>
</protein>
<keyword evidence="4" id="KW-0732">Signal</keyword>
<keyword evidence="3" id="KW-1133">Transmembrane helix</keyword>
<evidence type="ECO:0000313" key="6">
    <source>
        <dbReference type="EMBL" id="PNV66106.1"/>
    </source>
</evidence>
<dbReference type="InterPro" id="IPR038765">
    <property type="entry name" value="Papain-like_cys_pep_sf"/>
</dbReference>
<dbReference type="EMBL" id="PPEL01000008">
    <property type="protein sequence ID" value="PNV66106.1"/>
    <property type="molecule type" value="Genomic_DNA"/>
</dbReference>
<organism evidence="6 7">
    <name type="scientific">Rubneribacter badeniensis</name>
    <dbReference type="NCBI Taxonomy" id="2070688"/>
    <lineage>
        <taxon>Bacteria</taxon>
        <taxon>Bacillati</taxon>
        <taxon>Actinomycetota</taxon>
        <taxon>Coriobacteriia</taxon>
        <taxon>Eggerthellales</taxon>
        <taxon>Eggerthellaceae</taxon>
        <taxon>Rubneribacter</taxon>
    </lineage>
</organism>
<feature type="chain" id="PRO_5014368228" description="Peptidase C1A papain C-terminal domain-containing protein" evidence="4">
    <location>
        <begin position="37"/>
        <end position="799"/>
    </location>
</feature>
<sequence>MEDEKRPRPFGRHAAQVAVSAMLAAGLMGAPSAASAEEVAGGGIEQFLPSADSTSIGEDVFGWASPAPAANALSADVLPETFDLRNNDKFGNVVTPVKFQNPWGTCWSFGVVAASETSILSEAAQKRIALPDEAKDLSERHLAWFTYTPLLPDDDSGQGGEGMVSLKEGSARLDSGGTSVFGTSLFSSGIGPVPESEVPYRGKAGKIETKKDDQGNEYPYHYSADDDWSVDEEYRFQQMVEFEESVQLPSPGDYNATAGDEMAAGEHESAAKSYENAERANDAIKQQLYEGRGVAISFCADKSKPEQVTEAGYMNPGNNEDKSWAHYTHDKVPITHAVTIVGWDDNYAKENFGNPDPKTGKVDPATRPHADGAWIVKNSWGSHGEFPNGHPEGWGTDENGDGHGDGYFYLSYWDKTISNPEAFDFSVESVQSEAEYYLAHQYDYMPSSSVFSSGSSYPSSMANVFEAGETEEIRKLTCETTCPNTQVTFEAYLLDEGATLPTEGQKLVAVERTFDWGGFHTVELTDDQAFTLDAGDRFSVVVTQRCLDDGKTYISWDIGVGKDTLEQVQGSEEAAQVVLPSYYSEGVVNEGESFLYGFADGGENSEWMDFSEVSAVLQESGYEADNPPIKAYGYPVEEGGDDPATEQDIGQLEDAIKDARNDLAQTVVSADGSDVAKGTPWVTQAAHDAFEAAIASAETAVGAERPLTGDIERAAADLAAAREAFDAAKADGLKEAGGSGGSGGGSEEKPDAGSDGKGDGALVRTGDDATLGIAVACVGGLSALAAGAAVAMRRFIGKE</sequence>
<name>A0A2K2U702_9ACTN</name>
<keyword evidence="3" id="KW-0472">Membrane</keyword>
<dbReference type="InterPro" id="IPR040528">
    <property type="entry name" value="Lectin-like"/>
</dbReference>
<dbReference type="InterPro" id="IPR000668">
    <property type="entry name" value="Peptidase_C1A_C"/>
</dbReference>
<dbReference type="Proteomes" id="UP000236488">
    <property type="component" value="Unassembled WGS sequence"/>
</dbReference>
<feature type="compositionally biased region" description="Gly residues" evidence="2">
    <location>
        <begin position="735"/>
        <end position="745"/>
    </location>
</feature>
<dbReference type="Pfam" id="PF00112">
    <property type="entry name" value="Peptidase_C1"/>
    <property type="match status" value="1"/>
</dbReference>
<evidence type="ECO:0000256" key="2">
    <source>
        <dbReference type="SAM" id="MobiDB-lite"/>
    </source>
</evidence>
<feature type="region of interest" description="Disordered" evidence="2">
    <location>
        <begin position="732"/>
        <end position="761"/>
    </location>
</feature>
<dbReference type="RefSeq" id="WP_103262610.1">
    <property type="nucleotide sequence ID" value="NZ_PPEL01000008.1"/>
</dbReference>
<dbReference type="GO" id="GO:0006508">
    <property type="term" value="P:proteolysis"/>
    <property type="evidence" value="ECO:0007669"/>
    <property type="project" value="InterPro"/>
</dbReference>
<dbReference type="GO" id="GO:0008234">
    <property type="term" value="F:cysteine-type peptidase activity"/>
    <property type="evidence" value="ECO:0007669"/>
    <property type="project" value="InterPro"/>
</dbReference>
<dbReference type="InterPro" id="IPR025660">
    <property type="entry name" value="Pept_his_AS"/>
</dbReference>
<dbReference type="Pfam" id="PF18560">
    <property type="entry name" value="Lectin_like"/>
    <property type="match status" value="1"/>
</dbReference>
<evidence type="ECO:0000313" key="7">
    <source>
        <dbReference type="Proteomes" id="UP000236488"/>
    </source>
</evidence>
<feature type="compositionally biased region" description="Basic and acidic residues" evidence="2">
    <location>
        <begin position="746"/>
        <end position="758"/>
    </location>
</feature>
<accession>A0A2K2U702</accession>
<reference evidence="6 7" key="1">
    <citation type="journal article" date="2018" name="Int. J. Syst. Evol. Microbiol.">
        <title>Rubneribacter badeniensis gen. nov., sp. nov. and Enteroscipio rubneri gen. nov., sp. nov., new members of the Eggerthellaceae isolated from human faeces.</title>
        <authorList>
            <person name="Danylec N."/>
            <person name="Gobl A."/>
            <person name="Stoll D.A."/>
            <person name="Hetzer B."/>
            <person name="Kulling S.E."/>
            <person name="Huch M."/>
        </authorList>
    </citation>
    <scope>NUCLEOTIDE SEQUENCE [LARGE SCALE GENOMIC DNA]</scope>
    <source>
        <strain evidence="6 7">ResAG-85</strain>
    </source>
</reference>
<comment type="similarity">
    <text evidence="1">Belongs to the peptidase C1 family.</text>
</comment>
<dbReference type="SMART" id="SM00645">
    <property type="entry name" value="Pept_C1"/>
    <property type="match status" value="1"/>
</dbReference>
<evidence type="ECO:0000259" key="5">
    <source>
        <dbReference type="SMART" id="SM00645"/>
    </source>
</evidence>
<dbReference type="PROSITE" id="PS00639">
    <property type="entry name" value="THIOL_PROTEASE_HIS"/>
    <property type="match status" value="1"/>
</dbReference>
<feature type="domain" description="Peptidase C1A papain C-terminal" evidence="5">
    <location>
        <begin position="78"/>
        <end position="414"/>
    </location>
</feature>